<proteinExistence type="predicted"/>
<name>A0A7V8FRZ8_9BURK</name>
<evidence type="ECO:0000313" key="1">
    <source>
        <dbReference type="EMBL" id="KAF1023485.1"/>
    </source>
</evidence>
<sequence length="265" mass="28882">MDNTNCRSPGRQPPRPEVIDLYVKDGVREMRLNLRAGAHRLQAEGGHVMRVLEERLPGPLARIGESVEKAMGNVAHALDTVDRRAEAWLTTSPWRDLGARWPSSASYFNADSTGAGPLRAFTHDHYWRYRHWLALRGQPDMLVREHAIAEAALRTVRQAGPPDAAAPQPWLAALIATLAAAPILRAAEDTPEHPAPVATLAWQAALTSVLAGELRAHGIAASGGEALRLADEIVQSTQPHWQHAAAAAAPADLLQDWLRFSLKHA</sequence>
<accession>A0A7V8FRZ8</accession>
<gene>
    <name evidence="1" type="ORF">GAK30_00436</name>
</gene>
<organism evidence="1 2">
    <name type="scientific">Paracidovorax wautersii</name>
    <dbReference type="NCBI Taxonomy" id="1177982"/>
    <lineage>
        <taxon>Bacteria</taxon>
        <taxon>Pseudomonadati</taxon>
        <taxon>Pseudomonadota</taxon>
        <taxon>Betaproteobacteria</taxon>
        <taxon>Burkholderiales</taxon>
        <taxon>Comamonadaceae</taxon>
        <taxon>Paracidovorax</taxon>
    </lineage>
</organism>
<comment type="caution">
    <text evidence="1">The sequence shown here is derived from an EMBL/GenBank/DDBJ whole genome shotgun (WGS) entry which is preliminary data.</text>
</comment>
<dbReference type="AlphaFoldDB" id="A0A7V8FRZ8"/>
<dbReference type="EMBL" id="WNDQ01000004">
    <property type="protein sequence ID" value="KAF1023485.1"/>
    <property type="molecule type" value="Genomic_DNA"/>
</dbReference>
<evidence type="ECO:0000313" key="2">
    <source>
        <dbReference type="Proteomes" id="UP000461670"/>
    </source>
</evidence>
<dbReference type="Proteomes" id="UP000461670">
    <property type="component" value="Unassembled WGS sequence"/>
</dbReference>
<reference evidence="2" key="1">
    <citation type="journal article" date="2020" name="MBio">
        <title>Horizontal gene transfer to a defensive symbiont with a reduced genome amongst a multipartite beetle microbiome.</title>
        <authorList>
            <person name="Waterworth S.C."/>
            <person name="Florez L.V."/>
            <person name="Rees E.R."/>
            <person name="Hertweck C."/>
            <person name="Kaltenpoth M."/>
            <person name="Kwan J.C."/>
        </authorList>
    </citation>
    <scope>NUCLEOTIDE SEQUENCE [LARGE SCALE GENOMIC DNA]</scope>
</reference>
<protein>
    <submittedName>
        <fullName evidence="1">Uncharacterized protein</fullName>
    </submittedName>
</protein>